<reference evidence="7 8" key="1">
    <citation type="journal article" date="2016" name="Sci. Rep.">
        <title>Peltaster fructicola genome reveals evolution from an invasive phytopathogen to an ectophytic parasite.</title>
        <authorList>
            <person name="Xu C."/>
            <person name="Chen H."/>
            <person name="Gleason M.L."/>
            <person name="Xu J.R."/>
            <person name="Liu H."/>
            <person name="Zhang R."/>
            <person name="Sun G."/>
        </authorList>
    </citation>
    <scope>NUCLEOTIDE SEQUENCE [LARGE SCALE GENOMIC DNA]</scope>
    <source>
        <strain evidence="7 8">LNHT1506</strain>
    </source>
</reference>
<dbReference type="GO" id="GO:0071949">
    <property type="term" value="F:FAD binding"/>
    <property type="evidence" value="ECO:0007669"/>
    <property type="project" value="InterPro"/>
</dbReference>
<evidence type="ECO:0000256" key="3">
    <source>
        <dbReference type="ARBA" id="ARBA00022827"/>
    </source>
</evidence>
<dbReference type="OrthoDB" id="47494at2759"/>
<dbReference type="PANTHER" id="PTHR47178">
    <property type="entry name" value="MONOOXYGENASE, FAD-BINDING"/>
    <property type="match status" value="1"/>
</dbReference>
<dbReference type="InterPro" id="IPR036188">
    <property type="entry name" value="FAD/NAD-bd_sf"/>
</dbReference>
<evidence type="ECO:0000256" key="1">
    <source>
        <dbReference type="ARBA" id="ARBA00001974"/>
    </source>
</evidence>
<dbReference type="InterPro" id="IPR002938">
    <property type="entry name" value="FAD-bd"/>
</dbReference>
<evidence type="ECO:0000256" key="4">
    <source>
        <dbReference type="ARBA" id="ARBA00023002"/>
    </source>
</evidence>
<dbReference type="Gene3D" id="3.50.50.60">
    <property type="entry name" value="FAD/NAD(P)-binding domain"/>
    <property type="match status" value="1"/>
</dbReference>
<comment type="cofactor">
    <cofactor evidence="1">
        <name>FAD</name>
        <dbReference type="ChEBI" id="CHEBI:57692"/>
    </cofactor>
</comment>
<evidence type="ECO:0000256" key="5">
    <source>
        <dbReference type="ARBA" id="ARBA00023033"/>
    </source>
</evidence>
<dbReference type="SUPFAM" id="SSF51905">
    <property type="entry name" value="FAD/NAD(P)-binding domain"/>
    <property type="match status" value="1"/>
</dbReference>
<protein>
    <recommendedName>
        <fullName evidence="6">FAD-binding domain-containing protein</fullName>
    </recommendedName>
</protein>
<feature type="domain" description="FAD-binding" evidence="6">
    <location>
        <begin position="156"/>
        <end position="356"/>
    </location>
</feature>
<keyword evidence="4" id="KW-0560">Oxidoreductase</keyword>
<dbReference type="AlphaFoldDB" id="A0A6H0XVM3"/>
<evidence type="ECO:0000313" key="8">
    <source>
        <dbReference type="Proteomes" id="UP000503462"/>
    </source>
</evidence>
<gene>
    <name evidence="7" type="ORF">AMS68_004175</name>
</gene>
<evidence type="ECO:0000259" key="6">
    <source>
        <dbReference type="Pfam" id="PF01494"/>
    </source>
</evidence>
<evidence type="ECO:0000256" key="2">
    <source>
        <dbReference type="ARBA" id="ARBA00022630"/>
    </source>
</evidence>
<dbReference type="EMBL" id="CP051141">
    <property type="protein sequence ID" value="QIW98657.1"/>
    <property type="molecule type" value="Genomic_DNA"/>
</dbReference>
<proteinExistence type="predicted"/>
<keyword evidence="8" id="KW-1185">Reference proteome</keyword>
<dbReference type="Proteomes" id="UP000503462">
    <property type="component" value="Chromosome 3"/>
</dbReference>
<sequence length="404" mass="44528">MPQQHVLIIGGGISGLAIAHGLNKAGITNTIFEAEERTAYRPREWTLALHWSLPMLRCLLPDDLAARIQSSTAVDPSLDYSQYPNNTVKIVDGVSGDRLKEIPVEGDYLRVSRRKLRALCAEQLDIKYGHILQDIVYNDNGTIDAVFQNGSTHTGTIIVGADGARSTVRQHLFGDQGVPTPLGLGYLNVAFGYNNAETAVAVRRSHPVNSFVVHPDCAVLISAQDIPDPAKPEDWKFQIAMNWPAIEDNTLTNEQKHAKMQELASNLVEPYRTAVQCIPKDVDVQFSELSYWKPSIWDTHDGRVTLAGDAAHSMPPNRGQGCNHAINDALNLVQAVKAISGGAEKTRTVQSYSEEVVMRGVRETLLSKETAFKTVDYANFKDHGMMKHGLTRSPDEAHVTRGRM</sequence>
<organism evidence="7 8">
    <name type="scientific">Peltaster fructicola</name>
    <dbReference type="NCBI Taxonomy" id="286661"/>
    <lineage>
        <taxon>Eukaryota</taxon>
        <taxon>Fungi</taxon>
        <taxon>Dikarya</taxon>
        <taxon>Ascomycota</taxon>
        <taxon>Pezizomycotina</taxon>
        <taxon>Dothideomycetes</taxon>
        <taxon>Dothideomycetes incertae sedis</taxon>
        <taxon>Peltaster</taxon>
    </lineage>
</organism>
<evidence type="ECO:0000313" key="7">
    <source>
        <dbReference type="EMBL" id="QIW98657.1"/>
    </source>
</evidence>
<dbReference type="Pfam" id="PF13450">
    <property type="entry name" value="NAD_binding_8"/>
    <property type="match status" value="1"/>
</dbReference>
<name>A0A6H0XVM3_9PEZI</name>
<dbReference type="Pfam" id="PF01494">
    <property type="entry name" value="FAD_binding_3"/>
    <property type="match status" value="1"/>
</dbReference>
<accession>A0A6H0XVM3</accession>
<dbReference type="PANTHER" id="PTHR47178:SF2">
    <property type="entry name" value="FAD-BINDING DOMAIN-CONTAINING PROTEIN"/>
    <property type="match status" value="1"/>
</dbReference>
<keyword evidence="3" id="KW-0274">FAD</keyword>
<keyword evidence="5" id="KW-0503">Monooxygenase</keyword>
<dbReference type="GO" id="GO:0004497">
    <property type="term" value="F:monooxygenase activity"/>
    <property type="evidence" value="ECO:0007669"/>
    <property type="project" value="UniProtKB-KW"/>
</dbReference>
<dbReference type="PRINTS" id="PR00420">
    <property type="entry name" value="RNGMNOXGNASE"/>
</dbReference>
<keyword evidence="2" id="KW-0285">Flavoprotein</keyword>